<dbReference type="RefSeq" id="WP_199051566.1">
    <property type="nucleotide sequence ID" value="NZ_JAELXT010000045.1"/>
</dbReference>
<feature type="transmembrane region" description="Helical" evidence="9">
    <location>
        <begin position="62"/>
        <end position="80"/>
    </location>
</feature>
<organism evidence="11 12">
    <name type="scientific">Microvirga splendida</name>
    <dbReference type="NCBI Taxonomy" id="2795727"/>
    <lineage>
        <taxon>Bacteria</taxon>
        <taxon>Pseudomonadati</taxon>
        <taxon>Pseudomonadota</taxon>
        <taxon>Alphaproteobacteria</taxon>
        <taxon>Hyphomicrobiales</taxon>
        <taxon>Methylobacteriaceae</taxon>
        <taxon>Microvirga</taxon>
    </lineage>
</organism>
<dbReference type="PANTHER" id="PTHR32507">
    <property type="entry name" value="NA(+)/H(+) ANTIPORTER 1"/>
    <property type="match status" value="1"/>
</dbReference>
<keyword evidence="4 9" id="KW-0812">Transmembrane</keyword>
<evidence type="ECO:0000256" key="2">
    <source>
        <dbReference type="ARBA" id="ARBA00022448"/>
    </source>
</evidence>
<feature type="region of interest" description="Disordered" evidence="8">
    <location>
        <begin position="406"/>
        <end position="437"/>
    </location>
</feature>
<evidence type="ECO:0000256" key="7">
    <source>
        <dbReference type="ARBA" id="ARBA00023136"/>
    </source>
</evidence>
<comment type="subcellular location">
    <subcellularLocation>
        <location evidence="1">Cell membrane</location>
        <topology evidence="1">Multi-pass membrane protein</topology>
    </subcellularLocation>
</comment>
<reference evidence="12" key="1">
    <citation type="submission" date="2020-12" db="EMBL/GenBank/DDBJ databases">
        <title>Hymenobacter sp.</title>
        <authorList>
            <person name="Kim M.K."/>
        </authorList>
    </citation>
    <scope>NUCLEOTIDE SEQUENCE [LARGE SCALE GENOMIC DNA]</scope>
    <source>
        <strain evidence="12">BT325</strain>
    </source>
</reference>
<keyword evidence="12" id="KW-1185">Reference proteome</keyword>
<protein>
    <submittedName>
        <fullName evidence="11">Cation:proton antiporter</fullName>
    </submittedName>
</protein>
<feature type="transmembrane region" description="Helical" evidence="9">
    <location>
        <begin position="30"/>
        <end position="50"/>
    </location>
</feature>
<dbReference type="InterPro" id="IPR006153">
    <property type="entry name" value="Cation/H_exchanger_TM"/>
</dbReference>
<feature type="transmembrane region" description="Helical" evidence="9">
    <location>
        <begin position="317"/>
        <end position="336"/>
    </location>
</feature>
<keyword evidence="5 9" id="KW-1133">Transmembrane helix</keyword>
<evidence type="ECO:0000313" key="12">
    <source>
        <dbReference type="Proteomes" id="UP000620670"/>
    </source>
</evidence>
<dbReference type="Pfam" id="PF00999">
    <property type="entry name" value="Na_H_Exchanger"/>
    <property type="match status" value="1"/>
</dbReference>
<evidence type="ECO:0000313" key="11">
    <source>
        <dbReference type="EMBL" id="MBJ6128294.1"/>
    </source>
</evidence>
<evidence type="ECO:0000256" key="4">
    <source>
        <dbReference type="ARBA" id="ARBA00022692"/>
    </source>
</evidence>
<feature type="transmembrane region" description="Helical" evidence="9">
    <location>
        <begin position="377"/>
        <end position="401"/>
    </location>
</feature>
<keyword evidence="7 9" id="KW-0472">Membrane</keyword>
<feature type="transmembrane region" description="Helical" evidence="9">
    <location>
        <begin position="348"/>
        <end position="365"/>
    </location>
</feature>
<dbReference type="PANTHER" id="PTHR32507:SF8">
    <property type="entry name" value="CNH1P"/>
    <property type="match status" value="1"/>
</dbReference>
<comment type="caution">
    <text evidence="11">The sequence shown here is derived from an EMBL/GenBank/DDBJ whole genome shotgun (WGS) entry which is preliminary data.</text>
</comment>
<evidence type="ECO:0000259" key="10">
    <source>
        <dbReference type="Pfam" id="PF00999"/>
    </source>
</evidence>
<feature type="transmembrane region" description="Helical" evidence="9">
    <location>
        <begin position="86"/>
        <end position="109"/>
    </location>
</feature>
<gene>
    <name evidence="11" type="ORF">JAO75_23115</name>
</gene>
<keyword evidence="2" id="KW-0813">Transport</keyword>
<keyword evidence="6" id="KW-0406">Ion transport</keyword>
<feature type="transmembrane region" description="Helical" evidence="9">
    <location>
        <begin position="291"/>
        <end position="311"/>
    </location>
</feature>
<feature type="transmembrane region" description="Helical" evidence="9">
    <location>
        <begin position="5"/>
        <end position="24"/>
    </location>
</feature>
<evidence type="ECO:0000256" key="6">
    <source>
        <dbReference type="ARBA" id="ARBA00023065"/>
    </source>
</evidence>
<dbReference type="EMBL" id="JAELXT010000045">
    <property type="protein sequence ID" value="MBJ6128294.1"/>
    <property type="molecule type" value="Genomic_DNA"/>
</dbReference>
<keyword evidence="3" id="KW-0050">Antiport</keyword>
<proteinExistence type="predicted"/>
<sequence length="437" mass="47162">MSAYILVLTGFGALVLLTAWLPMLLKELPLSLPIFCVGLGAAIFSIPYVPGIAPHPQEHLALTERLTEFIVIIALMGAGLKLDRPLAWATCALTWRLLGIAMPLTIAALAILGHTLLGLGAATAILLAASLAPTDPVLASDVQVGPPREGMEDEVRFTLTSEAGLNDGLAFPFVNLAVALALASQTGEPWLVNWLSVDVVWKLAAGLAMGWVVGRILGWLTFRLPNRAKLSRTGDGFLALGITCLAYGLTEIIHGYGFLAVFVAALGLRSMERNHEYHEKLHDFVEQLERLLMMVLLVIFGGALADGGLLILNWQVVLYAFLTIFLVRPLIGWISLLGRDQKWDEKAVISFFGIRGLGSAYYLAYGLNHASFEEPNLLWGTMGMIVLISIVLHGTTVTPIMRHLDRQRQRSGNAVDPTGPSGREAAPAPAVSSHRTG</sequence>
<evidence type="ECO:0000256" key="1">
    <source>
        <dbReference type="ARBA" id="ARBA00004651"/>
    </source>
</evidence>
<dbReference type="Proteomes" id="UP000620670">
    <property type="component" value="Unassembled WGS sequence"/>
</dbReference>
<feature type="domain" description="Cation/H+ exchanger transmembrane" evidence="10">
    <location>
        <begin position="16"/>
        <end position="402"/>
    </location>
</feature>
<feature type="transmembrane region" description="Helical" evidence="9">
    <location>
        <begin position="230"/>
        <end position="249"/>
    </location>
</feature>
<evidence type="ECO:0000256" key="3">
    <source>
        <dbReference type="ARBA" id="ARBA00022449"/>
    </source>
</evidence>
<evidence type="ECO:0000256" key="9">
    <source>
        <dbReference type="SAM" id="Phobius"/>
    </source>
</evidence>
<evidence type="ECO:0000256" key="5">
    <source>
        <dbReference type="ARBA" id="ARBA00022989"/>
    </source>
</evidence>
<feature type="transmembrane region" description="Helical" evidence="9">
    <location>
        <begin position="199"/>
        <end position="218"/>
    </location>
</feature>
<accession>A0ABS0Y7L8</accession>
<name>A0ABS0Y7L8_9HYPH</name>
<evidence type="ECO:0000256" key="8">
    <source>
        <dbReference type="SAM" id="MobiDB-lite"/>
    </source>
</evidence>